<evidence type="ECO:0000259" key="4">
    <source>
        <dbReference type="PROSITE" id="PS51471"/>
    </source>
</evidence>
<name>A0A9P4UWW4_9PLEO</name>
<dbReference type="GO" id="GO:0016491">
    <property type="term" value="F:oxidoreductase activity"/>
    <property type="evidence" value="ECO:0007669"/>
    <property type="project" value="UniProtKB-KW"/>
</dbReference>
<evidence type="ECO:0000256" key="2">
    <source>
        <dbReference type="RuleBase" id="RU003682"/>
    </source>
</evidence>
<feature type="domain" description="Fe2OG dioxygenase" evidence="4">
    <location>
        <begin position="179"/>
        <end position="305"/>
    </location>
</feature>
<keyword evidence="2" id="KW-0479">Metal-binding</keyword>
<keyword evidence="6" id="KW-1185">Reference proteome</keyword>
<dbReference type="PROSITE" id="PS51471">
    <property type="entry name" value="FE2OG_OXY"/>
    <property type="match status" value="1"/>
</dbReference>
<dbReference type="InterPro" id="IPR027443">
    <property type="entry name" value="IPNS-like_sf"/>
</dbReference>
<dbReference type="GO" id="GO:0044283">
    <property type="term" value="P:small molecule biosynthetic process"/>
    <property type="evidence" value="ECO:0007669"/>
    <property type="project" value="UniProtKB-ARBA"/>
</dbReference>
<dbReference type="Pfam" id="PF03171">
    <property type="entry name" value="2OG-FeII_Oxy"/>
    <property type="match status" value="1"/>
</dbReference>
<accession>A0A9P4UWW4</accession>
<comment type="similarity">
    <text evidence="1 2">Belongs to the iron/ascorbate-dependent oxidoreductase family.</text>
</comment>
<dbReference type="PRINTS" id="PR00682">
    <property type="entry name" value="IPNSYNTHASE"/>
</dbReference>
<proteinExistence type="inferred from homology"/>
<evidence type="ECO:0000313" key="5">
    <source>
        <dbReference type="EMBL" id="KAF2728248.1"/>
    </source>
</evidence>
<dbReference type="InterPro" id="IPR050231">
    <property type="entry name" value="Iron_ascorbate_oxido_reductase"/>
</dbReference>
<dbReference type="InterPro" id="IPR026992">
    <property type="entry name" value="DIOX_N"/>
</dbReference>
<feature type="region of interest" description="Disordered" evidence="3">
    <location>
        <begin position="113"/>
        <end position="132"/>
    </location>
</feature>
<dbReference type="PANTHER" id="PTHR47990">
    <property type="entry name" value="2-OXOGLUTARATE (2OG) AND FE(II)-DEPENDENT OXYGENASE SUPERFAMILY PROTEIN-RELATED"/>
    <property type="match status" value="1"/>
</dbReference>
<keyword evidence="2" id="KW-0560">Oxidoreductase</keyword>
<dbReference type="OrthoDB" id="288590at2759"/>
<gene>
    <name evidence="5" type="ORF">EJ04DRAFT_107406</name>
</gene>
<dbReference type="GO" id="GO:0046872">
    <property type="term" value="F:metal ion binding"/>
    <property type="evidence" value="ECO:0007669"/>
    <property type="project" value="UniProtKB-KW"/>
</dbReference>
<dbReference type="AlphaFoldDB" id="A0A9P4UWW4"/>
<sequence length="346" mass="38758">MTETETPVPIVDFRLFLNGDKAEKETVARQIDEAFRDVGFVYLKNHGVAQDMVEQCFEWSKTFFALPLPTKLLAPHPPGGSHHRGYSSPGLENVTQHTYDEAELSTLRKTTPDFKESFESGNTTDASQPNIWPPDTALPGFRTFMEAFFPHCATLIHHLLSALSVALGVPDLAPTHAQSLFQLRLLHYPPIAVEQLREGRKRINAHSDFGTLTLLWQDGVGGLEIQDPREEGRWREVRPLEGGVLVNVGDLLERWSNGRWRSTVHRVGLPPAKGVREEREGGKGNGGEGEKVVGDRYSIPFFATADPETVIEALPGCWVEGREETKRFEKVTAEGYVRMRMAALYE</sequence>
<comment type="caution">
    <text evidence="5">The sequence shown here is derived from an EMBL/GenBank/DDBJ whole genome shotgun (WGS) entry which is preliminary data.</text>
</comment>
<dbReference type="EMBL" id="ML996288">
    <property type="protein sequence ID" value="KAF2728248.1"/>
    <property type="molecule type" value="Genomic_DNA"/>
</dbReference>
<dbReference type="Pfam" id="PF14226">
    <property type="entry name" value="DIOX_N"/>
    <property type="match status" value="1"/>
</dbReference>
<evidence type="ECO:0000256" key="3">
    <source>
        <dbReference type="SAM" id="MobiDB-lite"/>
    </source>
</evidence>
<dbReference type="InterPro" id="IPR044861">
    <property type="entry name" value="IPNS-like_FE2OG_OXY"/>
</dbReference>
<dbReference type="Gene3D" id="2.60.120.330">
    <property type="entry name" value="B-lactam Antibiotic, Isopenicillin N Synthase, Chain"/>
    <property type="match status" value="1"/>
</dbReference>
<reference evidence="5" key="1">
    <citation type="journal article" date="2020" name="Stud. Mycol.">
        <title>101 Dothideomycetes genomes: a test case for predicting lifestyles and emergence of pathogens.</title>
        <authorList>
            <person name="Haridas S."/>
            <person name="Albert R."/>
            <person name="Binder M."/>
            <person name="Bloem J."/>
            <person name="Labutti K."/>
            <person name="Salamov A."/>
            <person name="Andreopoulos B."/>
            <person name="Baker S."/>
            <person name="Barry K."/>
            <person name="Bills G."/>
            <person name="Bluhm B."/>
            <person name="Cannon C."/>
            <person name="Castanera R."/>
            <person name="Culley D."/>
            <person name="Daum C."/>
            <person name="Ezra D."/>
            <person name="Gonzalez J."/>
            <person name="Henrissat B."/>
            <person name="Kuo A."/>
            <person name="Liang C."/>
            <person name="Lipzen A."/>
            <person name="Lutzoni F."/>
            <person name="Magnuson J."/>
            <person name="Mondo S."/>
            <person name="Nolan M."/>
            <person name="Ohm R."/>
            <person name="Pangilinan J."/>
            <person name="Park H.-J."/>
            <person name="Ramirez L."/>
            <person name="Alfaro M."/>
            <person name="Sun H."/>
            <person name="Tritt A."/>
            <person name="Yoshinaga Y."/>
            <person name="Zwiers L.-H."/>
            <person name="Turgeon B."/>
            <person name="Goodwin S."/>
            <person name="Spatafora J."/>
            <person name="Crous P."/>
            <person name="Grigoriev I."/>
        </authorList>
    </citation>
    <scope>NUCLEOTIDE SEQUENCE</scope>
    <source>
        <strain evidence="5">CBS 125425</strain>
    </source>
</reference>
<feature type="compositionally biased region" description="Polar residues" evidence="3">
    <location>
        <begin position="119"/>
        <end position="130"/>
    </location>
</feature>
<dbReference type="InterPro" id="IPR005123">
    <property type="entry name" value="Oxoglu/Fe-dep_dioxygenase_dom"/>
</dbReference>
<dbReference type="SUPFAM" id="SSF51197">
    <property type="entry name" value="Clavaminate synthase-like"/>
    <property type="match status" value="1"/>
</dbReference>
<evidence type="ECO:0000313" key="6">
    <source>
        <dbReference type="Proteomes" id="UP000799444"/>
    </source>
</evidence>
<organism evidence="5 6">
    <name type="scientific">Polyplosphaeria fusca</name>
    <dbReference type="NCBI Taxonomy" id="682080"/>
    <lineage>
        <taxon>Eukaryota</taxon>
        <taxon>Fungi</taxon>
        <taxon>Dikarya</taxon>
        <taxon>Ascomycota</taxon>
        <taxon>Pezizomycotina</taxon>
        <taxon>Dothideomycetes</taxon>
        <taxon>Pleosporomycetidae</taxon>
        <taxon>Pleosporales</taxon>
        <taxon>Tetraplosphaeriaceae</taxon>
        <taxon>Polyplosphaeria</taxon>
    </lineage>
</organism>
<protein>
    <submittedName>
        <fullName evidence="5">Clavaminate synthase-like protein</fullName>
    </submittedName>
</protein>
<dbReference type="Proteomes" id="UP000799444">
    <property type="component" value="Unassembled WGS sequence"/>
</dbReference>
<evidence type="ECO:0000256" key="1">
    <source>
        <dbReference type="ARBA" id="ARBA00008056"/>
    </source>
</evidence>
<keyword evidence="2" id="KW-0408">Iron</keyword>